<dbReference type="Pfam" id="PF00380">
    <property type="entry name" value="Ribosomal_S9"/>
    <property type="match status" value="1"/>
</dbReference>
<keyword evidence="3" id="KW-0687">Ribonucleoprotein</keyword>
<gene>
    <name evidence="4" type="ORF">I79_022833</name>
</gene>
<keyword evidence="2 4" id="KW-0689">Ribosomal protein</keyword>
<reference evidence="5" key="1">
    <citation type="journal article" date="2011" name="Nat. Biotechnol.">
        <title>The genomic sequence of the Chinese hamster ovary (CHO)-K1 cell line.</title>
        <authorList>
            <person name="Xu X."/>
            <person name="Nagarajan H."/>
            <person name="Lewis N.E."/>
            <person name="Pan S."/>
            <person name="Cai Z."/>
            <person name="Liu X."/>
            <person name="Chen W."/>
            <person name="Xie M."/>
            <person name="Wang W."/>
            <person name="Hammond S."/>
            <person name="Andersen M.R."/>
            <person name="Neff N."/>
            <person name="Passarelli B."/>
            <person name="Koh W."/>
            <person name="Fan H.C."/>
            <person name="Wang J."/>
            <person name="Gui Y."/>
            <person name="Lee K.H."/>
            <person name="Betenbaugh M.J."/>
            <person name="Quake S.R."/>
            <person name="Famili I."/>
            <person name="Palsson B.O."/>
            <person name="Wang J."/>
        </authorList>
    </citation>
    <scope>NUCLEOTIDE SEQUENCE [LARGE SCALE GENOMIC DNA]</scope>
    <source>
        <strain evidence="5">CHO K1 cell line</strain>
    </source>
</reference>
<keyword evidence="1" id="KW-0832">Ubl conjugation</keyword>
<evidence type="ECO:0000256" key="2">
    <source>
        <dbReference type="ARBA" id="ARBA00022980"/>
    </source>
</evidence>
<dbReference type="Gene3D" id="3.30.230.10">
    <property type="match status" value="1"/>
</dbReference>
<dbReference type="GO" id="GO:0003735">
    <property type="term" value="F:structural constituent of ribosome"/>
    <property type="evidence" value="ECO:0007669"/>
    <property type="project" value="InterPro"/>
</dbReference>
<name>G3IGE9_CRIGR</name>
<dbReference type="GO" id="GO:0003723">
    <property type="term" value="F:RNA binding"/>
    <property type="evidence" value="ECO:0007669"/>
    <property type="project" value="TreeGrafter"/>
</dbReference>
<evidence type="ECO:0000313" key="4">
    <source>
        <dbReference type="EMBL" id="EGW13189.1"/>
    </source>
</evidence>
<sequence>MPSKGPLHSVPVFKHKKTAIVLAKIYAIRRLIFKALVAYYQLYVDKASKKEIKHVRMQYDLTLLVVDPRCSESKKFRGPGACAQYQKSYR</sequence>
<dbReference type="InterPro" id="IPR000754">
    <property type="entry name" value="Ribosomal_uS9"/>
</dbReference>
<dbReference type="InterPro" id="IPR020568">
    <property type="entry name" value="Ribosomal_Su5_D2-typ_SF"/>
</dbReference>
<dbReference type="SUPFAM" id="SSF54211">
    <property type="entry name" value="Ribosomal protein S5 domain 2-like"/>
    <property type="match status" value="1"/>
</dbReference>
<evidence type="ECO:0000256" key="1">
    <source>
        <dbReference type="ARBA" id="ARBA00022843"/>
    </source>
</evidence>
<dbReference type="PANTHER" id="PTHR21569:SF41">
    <property type="entry name" value="SMALL RIBOSOMAL SUBUNIT PROTEIN US9"/>
    <property type="match status" value="1"/>
</dbReference>
<evidence type="ECO:0000256" key="3">
    <source>
        <dbReference type="ARBA" id="ARBA00023274"/>
    </source>
</evidence>
<accession>G3IGE9</accession>
<dbReference type="InParanoid" id="G3IGE9"/>
<dbReference type="InterPro" id="IPR014721">
    <property type="entry name" value="Ribsml_uS5_D2-typ_fold_subgr"/>
</dbReference>
<dbReference type="Proteomes" id="UP000001075">
    <property type="component" value="Unassembled WGS sequence"/>
</dbReference>
<dbReference type="EMBL" id="JH002550">
    <property type="protein sequence ID" value="EGW13189.1"/>
    <property type="molecule type" value="Genomic_DNA"/>
</dbReference>
<protein>
    <submittedName>
        <fullName evidence="4">40S ribosomal protein S16</fullName>
    </submittedName>
</protein>
<evidence type="ECO:0000313" key="5">
    <source>
        <dbReference type="Proteomes" id="UP000001075"/>
    </source>
</evidence>
<dbReference type="STRING" id="10029.G3IGE9"/>
<organism evidence="4 5">
    <name type="scientific">Cricetulus griseus</name>
    <name type="common">Chinese hamster</name>
    <name type="synonym">Cricetulus barabensis griseus</name>
    <dbReference type="NCBI Taxonomy" id="10029"/>
    <lineage>
        <taxon>Eukaryota</taxon>
        <taxon>Metazoa</taxon>
        <taxon>Chordata</taxon>
        <taxon>Craniata</taxon>
        <taxon>Vertebrata</taxon>
        <taxon>Euteleostomi</taxon>
        <taxon>Mammalia</taxon>
        <taxon>Eutheria</taxon>
        <taxon>Euarchontoglires</taxon>
        <taxon>Glires</taxon>
        <taxon>Rodentia</taxon>
        <taxon>Myomorpha</taxon>
        <taxon>Muroidea</taxon>
        <taxon>Cricetidae</taxon>
        <taxon>Cricetinae</taxon>
        <taxon>Cricetulus</taxon>
    </lineage>
</organism>
<dbReference type="GO" id="GO:0022627">
    <property type="term" value="C:cytosolic small ribosomal subunit"/>
    <property type="evidence" value="ECO:0007669"/>
    <property type="project" value="TreeGrafter"/>
</dbReference>
<dbReference type="GO" id="GO:0006412">
    <property type="term" value="P:translation"/>
    <property type="evidence" value="ECO:0007669"/>
    <property type="project" value="InterPro"/>
</dbReference>
<dbReference type="GO" id="GO:0000462">
    <property type="term" value="P:maturation of SSU-rRNA from tricistronic rRNA transcript (SSU-rRNA, 5.8S rRNA, LSU-rRNA)"/>
    <property type="evidence" value="ECO:0007669"/>
    <property type="project" value="TreeGrafter"/>
</dbReference>
<dbReference type="PANTHER" id="PTHR21569">
    <property type="entry name" value="RIBOSOMAL PROTEIN S9"/>
    <property type="match status" value="1"/>
</dbReference>
<dbReference type="AlphaFoldDB" id="G3IGE9"/>
<proteinExistence type="predicted"/>